<evidence type="ECO:0000313" key="2">
    <source>
        <dbReference type="Proteomes" id="UP000007360"/>
    </source>
</evidence>
<comment type="caution">
    <text evidence="1">The sequence shown here is derived from an EMBL/GenBank/DDBJ whole genome shotgun (WGS) entry which is preliminary data.</text>
</comment>
<protein>
    <submittedName>
        <fullName evidence="1">Orotate phosphoribosyltransferase</fullName>
    </submittedName>
</protein>
<reference evidence="1 2" key="1">
    <citation type="journal article" date="2012" name="J. Bacteriol.">
        <title>Draft genome sequence of Methanobacterium formicicum DSM 3637, an archaebacterium isolated from the methane producer amoeba Pelomyxa palustris.</title>
        <authorList>
            <person name="Gutierrez G."/>
        </authorList>
    </citation>
    <scope>NUCLEOTIDE SEQUENCE [LARGE SCALE GENOMIC DNA]</scope>
    <source>
        <strain evidence="2">DSM 3637 / PP1</strain>
    </source>
</reference>
<evidence type="ECO:0000313" key="1">
    <source>
        <dbReference type="EMBL" id="EKF85528.1"/>
    </source>
</evidence>
<proteinExistence type="predicted"/>
<dbReference type="Proteomes" id="UP000007360">
    <property type="component" value="Unassembled WGS sequence"/>
</dbReference>
<dbReference type="GO" id="GO:0016757">
    <property type="term" value="F:glycosyltransferase activity"/>
    <property type="evidence" value="ECO:0007669"/>
    <property type="project" value="UniProtKB-KW"/>
</dbReference>
<accession>K2QYZ3</accession>
<sequence length="48" mass="5212">MEVRGICSICGQPGKMYTCSLCGSLVCGKCFQWKKGVCKRCQGGLKVH</sequence>
<keyword evidence="2" id="KW-1185">Reference proteome</keyword>
<organism evidence="1 2">
    <name type="scientific">Methanobacterium formicicum (strain DSM 3637 / PP1)</name>
    <dbReference type="NCBI Taxonomy" id="1204725"/>
    <lineage>
        <taxon>Archaea</taxon>
        <taxon>Methanobacteriati</taxon>
        <taxon>Methanobacteriota</taxon>
        <taxon>Methanomada group</taxon>
        <taxon>Methanobacteria</taxon>
        <taxon>Methanobacteriales</taxon>
        <taxon>Methanobacteriaceae</taxon>
        <taxon>Methanobacterium</taxon>
    </lineage>
</organism>
<keyword evidence="1" id="KW-0808">Transferase</keyword>
<dbReference type="AlphaFoldDB" id="K2QYZ3"/>
<gene>
    <name evidence="1" type="ORF">A994_08841</name>
</gene>
<dbReference type="OrthoDB" id="70008at2157"/>
<name>K2QYZ3_METFP</name>
<dbReference type="RefSeq" id="WP_004031135.1">
    <property type="nucleotide sequence ID" value="NZ_AMPO01000007.1"/>
</dbReference>
<dbReference type="PATRIC" id="fig|1204725.3.peg.1779"/>
<dbReference type="EMBL" id="AMPO01000007">
    <property type="protein sequence ID" value="EKF85528.1"/>
    <property type="molecule type" value="Genomic_DNA"/>
</dbReference>
<keyword evidence="1" id="KW-0328">Glycosyltransferase</keyword>